<dbReference type="EMBL" id="AP024546">
    <property type="protein sequence ID" value="BCT94405.1"/>
    <property type="molecule type" value="Genomic_DNA"/>
</dbReference>
<reference evidence="1 2" key="1">
    <citation type="submission" date="2021-03" db="EMBL/GenBank/DDBJ databases">
        <title>Complete Genome Sequences of Two Lysobacter Strains Isolated from Sea Water (Lysobacter caseinilyticus) and Soil (Lysobacter helvus) in South Korea.</title>
        <authorList>
            <person name="Watanabe Y."/>
            <person name="Arakawa K."/>
        </authorList>
    </citation>
    <scope>NUCLEOTIDE SEQUENCE [LARGE SCALE GENOMIC DNA]</scope>
    <source>
        <strain evidence="1 2">D10</strain>
    </source>
</reference>
<dbReference type="Proteomes" id="UP000680514">
    <property type="component" value="Chromosome"/>
</dbReference>
<evidence type="ECO:0000313" key="1">
    <source>
        <dbReference type="EMBL" id="BCT94405.1"/>
    </source>
</evidence>
<accession>A0ABM7QA94</accession>
<proteinExistence type="predicted"/>
<gene>
    <name evidence="1" type="ORF">LYSHEL_02760</name>
</gene>
<name>A0ABM7QA94_9GAMM</name>
<sequence length="100" mass="11117">MQDWNEVPIDVRVALERIVGPVAAKGQDFNATDVVRTSLSPNRLLSACERTDLVAVALERGGRGYRIEVFHYGSERVIRRWTLSKAEAASVNLLEPPVGR</sequence>
<organism evidence="1 2">
    <name type="scientific">Lysobacter helvus</name>
    <dbReference type="NCBI Taxonomy" id="2675059"/>
    <lineage>
        <taxon>Bacteria</taxon>
        <taxon>Pseudomonadati</taxon>
        <taxon>Pseudomonadota</taxon>
        <taxon>Gammaproteobacteria</taxon>
        <taxon>Lysobacterales</taxon>
        <taxon>Lysobacteraceae</taxon>
        <taxon>Lysobacter</taxon>
    </lineage>
</organism>
<protein>
    <submittedName>
        <fullName evidence="1">Uncharacterized protein</fullName>
    </submittedName>
</protein>
<evidence type="ECO:0000313" key="2">
    <source>
        <dbReference type="Proteomes" id="UP000680514"/>
    </source>
</evidence>
<keyword evidence="2" id="KW-1185">Reference proteome</keyword>